<reference evidence="2 3" key="1">
    <citation type="submission" date="2023-07" db="EMBL/GenBank/DDBJ databases">
        <title>Genomic Encyclopedia of Type Strains, Phase IV (KMG-IV): sequencing the most valuable type-strain genomes for metagenomic binning, comparative biology and taxonomic classification.</title>
        <authorList>
            <person name="Goeker M."/>
        </authorList>
    </citation>
    <scope>NUCLEOTIDE SEQUENCE [LARGE SCALE GENOMIC DNA]</scope>
    <source>
        <strain evidence="2 3">DSM 9768</strain>
    </source>
</reference>
<dbReference type="RefSeq" id="WP_307326417.1">
    <property type="nucleotide sequence ID" value="NZ_JAUSUG010000011.1"/>
</dbReference>
<name>A0ABT9ZW77_9BACI</name>
<accession>A0ABT9ZW77</accession>
<feature type="transmembrane region" description="Helical" evidence="1">
    <location>
        <begin position="113"/>
        <end position="131"/>
    </location>
</feature>
<feature type="transmembrane region" description="Helical" evidence="1">
    <location>
        <begin position="297"/>
        <end position="319"/>
    </location>
</feature>
<dbReference type="Proteomes" id="UP001230005">
    <property type="component" value="Unassembled WGS sequence"/>
</dbReference>
<keyword evidence="1" id="KW-0472">Membrane</keyword>
<organism evidence="2 3">
    <name type="scientific">Evansella vedderi</name>
    <dbReference type="NCBI Taxonomy" id="38282"/>
    <lineage>
        <taxon>Bacteria</taxon>
        <taxon>Bacillati</taxon>
        <taxon>Bacillota</taxon>
        <taxon>Bacilli</taxon>
        <taxon>Bacillales</taxon>
        <taxon>Bacillaceae</taxon>
        <taxon>Evansella</taxon>
    </lineage>
</organism>
<feature type="transmembrane region" description="Helical" evidence="1">
    <location>
        <begin position="15"/>
        <end position="33"/>
    </location>
</feature>
<keyword evidence="3" id="KW-1185">Reference proteome</keyword>
<sequence length="326" mass="37639">MDIVIGWILESGIKYLLYFILLFVTIVTVKEIIQVPIKGKVAQLKHRARLRKKRANEKMNEAKVRSGFFRHLHLLLRTTSDEDKENDVFSFIFISALLFISTFGLLTFNFGDLVLALFVGILAGVIPYLILQVRLKNMRNSIGNELTPVVGEFTQQYNAHNYDMYRTLMEVSKGLKQKTLRRVFIRLISDLQTARSDEDRRLSIETFIYTCGNSWAKRLGNIILKGYYYDENVMNALLTLNKQMEETEKMLEEEKSFSFDPVVNGFVTVPVFVAAIFLSNYVSGPQDWFNLQFNQSWSLLTFILALSLTIVSVFISLLLRNPKNDL</sequence>
<feature type="transmembrane region" description="Helical" evidence="1">
    <location>
        <begin position="88"/>
        <end position="107"/>
    </location>
</feature>
<keyword evidence="1" id="KW-0812">Transmembrane</keyword>
<comment type="caution">
    <text evidence="2">The sequence shown here is derived from an EMBL/GenBank/DDBJ whole genome shotgun (WGS) entry which is preliminary data.</text>
</comment>
<evidence type="ECO:0000313" key="2">
    <source>
        <dbReference type="EMBL" id="MDQ0255487.1"/>
    </source>
</evidence>
<dbReference type="EMBL" id="JAUSUG010000011">
    <property type="protein sequence ID" value="MDQ0255487.1"/>
    <property type="molecule type" value="Genomic_DNA"/>
</dbReference>
<gene>
    <name evidence="2" type="ORF">J2S74_002869</name>
</gene>
<protein>
    <recommendedName>
        <fullName evidence="4">Flp pilus assembly protein TadB</fullName>
    </recommendedName>
</protein>
<evidence type="ECO:0008006" key="4">
    <source>
        <dbReference type="Google" id="ProtNLM"/>
    </source>
</evidence>
<proteinExistence type="predicted"/>
<evidence type="ECO:0000313" key="3">
    <source>
        <dbReference type="Proteomes" id="UP001230005"/>
    </source>
</evidence>
<evidence type="ECO:0000256" key="1">
    <source>
        <dbReference type="SAM" id="Phobius"/>
    </source>
</evidence>
<feature type="transmembrane region" description="Helical" evidence="1">
    <location>
        <begin position="257"/>
        <end position="277"/>
    </location>
</feature>
<keyword evidence="1" id="KW-1133">Transmembrane helix</keyword>